<dbReference type="Proteomes" id="UP000076858">
    <property type="component" value="Unassembled WGS sequence"/>
</dbReference>
<protein>
    <submittedName>
        <fullName evidence="1">Uncharacterized protein</fullName>
    </submittedName>
</protein>
<reference evidence="1 2" key="1">
    <citation type="submission" date="2016-03" db="EMBL/GenBank/DDBJ databases">
        <title>EvidentialGene: Evidence-directed Construction of Genes on Genomes.</title>
        <authorList>
            <person name="Gilbert D.G."/>
            <person name="Choi J.-H."/>
            <person name="Mockaitis K."/>
            <person name="Colbourne J."/>
            <person name="Pfrender M."/>
        </authorList>
    </citation>
    <scope>NUCLEOTIDE SEQUENCE [LARGE SCALE GENOMIC DNA]</scope>
    <source>
        <strain evidence="1 2">Xinb3</strain>
        <tissue evidence="1">Complete organism</tissue>
    </source>
</reference>
<sequence length="63" mass="7003">MIDGMTQAHSKDRWVLDEGESGTNSVLNTLNKELQHETFRNNNTKVLRIPGNQGGNHDVAITV</sequence>
<evidence type="ECO:0000313" key="2">
    <source>
        <dbReference type="Proteomes" id="UP000076858"/>
    </source>
</evidence>
<gene>
    <name evidence="1" type="ORF">APZ42_016126</name>
</gene>
<keyword evidence="2" id="KW-1185">Reference proteome</keyword>
<accession>A0A162NL17</accession>
<evidence type="ECO:0000313" key="1">
    <source>
        <dbReference type="EMBL" id="KZS18085.1"/>
    </source>
</evidence>
<dbReference type="AlphaFoldDB" id="A0A162NL17"/>
<proteinExistence type="predicted"/>
<comment type="caution">
    <text evidence="1">The sequence shown here is derived from an EMBL/GenBank/DDBJ whole genome shotgun (WGS) entry which is preliminary data.</text>
</comment>
<organism evidence="1 2">
    <name type="scientific">Daphnia magna</name>
    <dbReference type="NCBI Taxonomy" id="35525"/>
    <lineage>
        <taxon>Eukaryota</taxon>
        <taxon>Metazoa</taxon>
        <taxon>Ecdysozoa</taxon>
        <taxon>Arthropoda</taxon>
        <taxon>Crustacea</taxon>
        <taxon>Branchiopoda</taxon>
        <taxon>Diplostraca</taxon>
        <taxon>Cladocera</taxon>
        <taxon>Anomopoda</taxon>
        <taxon>Daphniidae</taxon>
        <taxon>Daphnia</taxon>
    </lineage>
</organism>
<name>A0A162NL17_9CRUS</name>
<dbReference type="EMBL" id="LRGB01000568">
    <property type="protein sequence ID" value="KZS18085.1"/>
    <property type="molecule type" value="Genomic_DNA"/>
</dbReference>